<keyword evidence="1" id="KW-0812">Transmembrane</keyword>
<dbReference type="RefSeq" id="WP_378128841.1">
    <property type="nucleotide sequence ID" value="NZ_JBHSMI010000002.1"/>
</dbReference>
<keyword evidence="1" id="KW-0472">Membrane</keyword>
<name>A0ABW0HLU8_9BACL</name>
<evidence type="ECO:0000313" key="3">
    <source>
        <dbReference type="Proteomes" id="UP001596113"/>
    </source>
</evidence>
<evidence type="ECO:0000256" key="1">
    <source>
        <dbReference type="SAM" id="Phobius"/>
    </source>
</evidence>
<comment type="caution">
    <text evidence="2">The sequence shown here is derived from an EMBL/GenBank/DDBJ whole genome shotgun (WGS) entry which is preliminary data.</text>
</comment>
<protein>
    <submittedName>
        <fullName evidence="2">Uncharacterized protein</fullName>
    </submittedName>
</protein>
<accession>A0ABW0HLU8</accession>
<dbReference type="Proteomes" id="UP001596113">
    <property type="component" value="Unassembled WGS sequence"/>
</dbReference>
<evidence type="ECO:0000313" key="2">
    <source>
        <dbReference type="EMBL" id="MFC5401360.1"/>
    </source>
</evidence>
<keyword evidence="3" id="KW-1185">Reference proteome</keyword>
<gene>
    <name evidence="2" type="ORF">ACFPOF_01315</name>
</gene>
<dbReference type="EMBL" id="JBHSMI010000002">
    <property type="protein sequence ID" value="MFC5401360.1"/>
    <property type="molecule type" value="Genomic_DNA"/>
</dbReference>
<reference evidence="3" key="1">
    <citation type="journal article" date="2019" name="Int. J. Syst. Evol. Microbiol.">
        <title>The Global Catalogue of Microorganisms (GCM) 10K type strain sequencing project: providing services to taxonomists for standard genome sequencing and annotation.</title>
        <authorList>
            <consortium name="The Broad Institute Genomics Platform"/>
            <consortium name="The Broad Institute Genome Sequencing Center for Infectious Disease"/>
            <person name="Wu L."/>
            <person name="Ma J."/>
        </authorList>
    </citation>
    <scope>NUCLEOTIDE SEQUENCE [LARGE SCALE GENOMIC DNA]</scope>
    <source>
        <strain evidence="3">CGMCC 1.18575</strain>
    </source>
</reference>
<sequence length="77" mass="8983">MTDIVLLYIGLQVVIVAAAVWYTIAARRRRLKQNSFRPPIGFLPTDEVFIDPTTGVKQQVWFNPETGERFYQRIDKK</sequence>
<proteinExistence type="predicted"/>
<keyword evidence="1" id="KW-1133">Transmembrane helix</keyword>
<organism evidence="2 3">
    <name type="scientific">Cohnella soli</name>
    <dbReference type="NCBI Taxonomy" id="425005"/>
    <lineage>
        <taxon>Bacteria</taxon>
        <taxon>Bacillati</taxon>
        <taxon>Bacillota</taxon>
        <taxon>Bacilli</taxon>
        <taxon>Bacillales</taxon>
        <taxon>Paenibacillaceae</taxon>
        <taxon>Cohnella</taxon>
    </lineage>
</organism>
<feature type="transmembrane region" description="Helical" evidence="1">
    <location>
        <begin position="6"/>
        <end position="25"/>
    </location>
</feature>